<feature type="region of interest" description="Disordered" evidence="1">
    <location>
        <begin position="33"/>
        <end position="63"/>
    </location>
</feature>
<keyword evidence="2" id="KW-0732">Signal</keyword>
<name>L8PCK6_STRVR</name>
<dbReference type="EMBL" id="AMLP01000153">
    <property type="protein sequence ID" value="ELS53878.1"/>
    <property type="molecule type" value="Genomic_DNA"/>
</dbReference>
<dbReference type="RefSeq" id="WP_004000629.1">
    <property type="nucleotide sequence ID" value="NZ_AMLP01000153.1"/>
</dbReference>
<evidence type="ECO:0008006" key="5">
    <source>
        <dbReference type="Google" id="ProtNLM"/>
    </source>
</evidence>
<comment type="caution">
    <text evidence="3">The sequence shown here is derived from an EMBL/GenBank/DDBJ whole genome shotgun (WGS) entry which is preliminary data.</text>
</comment>
<proteinExistence type="predicted"/>
<evidence type="ECO:0000313" key="3">
    <source>
        <dbReference type="EMBL" id="ELS53878.1"/>
    </source>
</evidence>
<reference evidence="3 4" key="1">
    <citation type="journal article" date="2013" name="Genome Announc.">
        <title>Draft Genome Sequence of Streptomyces viridochromogenes Strain Tu57, Producer of Avilamycin.</title>
        <authorList>
            <person name="Gruning B.A."/>
            <person name="Erxleben A."/>
            <person name="Hahnlein A."/>
            <person name="Gunther S."/>
        </authorList>
    </citation>
    <scope>NUCLEOTIDE SEQUENCE [LARGE SCALE GENOMIC DNA]</scope>
    <source>
        <strain evidence="3 4">Tue57</strain>
    </source>
</reference>
<evidence type="ECO:0000256" key="1">
    <source>
        <dbReference type="SAM" id="MobiDB-lite"/>
    </source>
</evidence>
<feature type="signal peptide" evidence="2">
    <location>
        <begin position="1"/>
        <end position="33"/>
    </location>
</feature>
<organism evidence="3 4">
    <name type="scientific">Streptomyces viridochromogenes Tue57</name>
    <dbReference type="NCBI Taxonomy" id="1160705"/>
    <lineage>
        <taxon>Bacteria</taxon>
        <taxon>Bacillati</taxon>
        <taxon>Actinomycetota</taxon>
        <taxon>Actinomycetes</taxon>
        <taxon>Kitasatosporales</taxon>
        <taxon>Streptomycetaceae</taxon>
        <taxon>Streptomyces</taxon>
    </lineage>
</organism>
<dbReference type="Proteomes" id="UP000011205">
    <property type="component" value="Unassembled WGS sequence"/>
</dbReference>
<dbReference type="AlphaFoldDB" id="L8PCK6"/>
<sequence>MITSRKALKRASMRIVTVGAALGIALTVGTASAASAADHHSHHGHHHGHHHHHHHHHHHGGGGDGGDCDGLIILLCN</sequence>
<feature type="compositionally biased region" description="Basic residues" evidence="1">
    <location>
        <begin position="40"/>
        <end position="60"/>
    </location>
</feature>
<gene>
    <name evidence="3" type="ORF">STVIR_5192</name>
</gene>
<evidence type="ECO:0000256" key="2">
    <source>
        <dbReference type="SAM" id="SignalP"/>
    </source>
</evidence>
<feature type="chain" id="PRO_5003996126" description="Secreted protein" evidence="2">
    <location>
        <begin position="34"/>
        <end position="77"/>
    </location>
</feature>
<protein>
    <recommendedName>
        <fullName evidence="5">Secreted protein</fullName>
    </recommendedName>
</protein>
<accession>L8PCK6</accession>
<evidence type="ECO:0000313" key="4">
    <source>
        <dbReference type="Proteomes" id="UP000011205"/>
    </source>
</evidence>